<gene>
    <name evidence="2" type="ORF">AMORRO_LOCUS6428</name>
</gene>
<feature type="transmembrane region" description="Helical" evidence="1">
    <location>
        <begin position="214"/>
        <end position="232"/>
    </location>
</feature>
<sequence>MGKIFRRPSLVQKPDAALTASSYYSETVNTISEQPLSTAQLPNTPLKNDDQTASIADKTITNDSHNKTPITEISLSTTDSSANDHSNSTITFDGEVSKRTSKSMLRHSLSILSRKEEKQSSSLLKVHRYTIYDDEKGEFIEIIEEEWEGDGPPPRKSTSIQQTNALMIDKDLPQLPEPIENNTQEETIFLRFYKWLEDRHPFILEFSKRHKKTLLISLGLFFLLILVIIILACTL</sequence>
<dbReference type="Proteomes" id="UP000789342">
    <property type="component" value="Unassembled WGS sequence"/>
</dbReference>
<dbReference type="OrthoDB" id="2419748at2759"/>
<evidence type="ECO:0000313" key="3">
    <source>
        <dbReference type="Proteomes" id="UP000789342"/>
    </source>
</evidence>
<organism evidence="2 3">
    <name type="scientific">Acaulospora morrowiae</name>
    <dbReference type="NCBI Taxonomy" id="94023"/>
    <lineage>
        <taxon>Eukaryota</taxon>
        <taxon>Fungi</taxon>
        <taxon>Fungi incertae sedis</taxon>
        <taxon>Mucoromycota</taxon>
        <taxon>Glomeromycotina</taxon>
        <taxon>Glomeromycetes</taxon>
        <taxon>Diversisporales</taxon>
        <taxon>Acaulosporaceae</taxon>
        <taxon>Acaulospora</taxon>
    </lineage>
</organism>
<keyword evidence="1" id="KW-0472">Membrane</keyword>
<dbReference type="AlphaFoldDB" id="A0A9N9BNX0"/>
<reference evidence="2" key="1">
    <citation type="submission" date="2021-06" db="EMBL/GenBank/DDBJ databases">
        <authorList>
            <person name="Kallberg Y."/>
            <person name="Tangrot J."/>
            <person name="Rosling A."/>
        </authorList>
    </citation>
    <scope>NUCLEOTIDE SEQUENCE</scope>
    <source>
        <strain evidence="2">CL551</strain>
    </source>
</reference>
<dbReference type="EMBL" id="CAJVPV010004287">
    <property type="protein sequence ID" value="CAG8570173.1"/>
    <property type="molecule type" value="Genomic_DNA"/>
</dbReference>
<keyword evidence="1" id="KW-1133">Transmembrane helix</keyword>
<evidence type="ECO:0000256" key="1">
    <source>
        <dbReference type="SAM" id="Phobius"/>
    </source>
</evidence>
<protein>
    <submittedName>
        <fullName evidence="2">13329_t:CDS:1</fullName>
    </submittedName>
</protein>
<keyword evidence="3" id="KW-1185">Reference proteome</keyword>
<accession>A0A9N9BNX0</accession>
<comment type="caution">
    <text evidence="2">The sequence shown here is derived from an EMBL/GenBank/DDBJ whole genome shotgun (WGS) entry which is preliminary data.</text>
</comment>
<proteinExistence type="predicted"/>
<keyword evidence="1" id="KW-0812">Transmembrane</keyword>
<name>A0A9N9BNX0_9GLOM</name>
<evidence type="ECO:0000313" key="2">
    <source>
        <dbReference type="EMBL" id="CAG8570173.1"/>
    </source>
</evidence>